<organism evidence="1 2">
    <name type="scientific">Aliivibrio salmonicida (strain LFI1238)</name>
    <name type="common">Vibrio salmonicida (strain LFI1238)</name>
    <dbReference type="NCBI Taxonomy" id="316275"/>
    <lineage>
        <taxon>Bacteria</taxon>
        <taxon>Pseudomonadati</taxon>
        <taxon>Pseudomonadota</taxon>
        <taxon>Gammaproteobacteria</taxon>
        <taxon>Vibrionales</taxon>
        <taxon>Vibrionaceae</taxon>
        <taxon>Aliivibrio</taxon>
    </lineage>
</organism>
<name>B6EIQ5_ALISL</name>
<dbReference type="KEGG" id="vsa:VSAL_I1014"/>
<evidence type="ECO:0000313" key="1">
    <source>
        <dbReference type="EMBL" id="CAQ78699.1"/>
    </source>
</evidence>
<reference evidence="1 2" key="1">
    <citation type="journal article" date="2008" name="BMC Genomics">
        <title>The genome sequence of the fish pathogen Aliivibrio salmonicida strain LFI1238 shows extensive evidence of gene decay.</title>
        <authorList>
            <person name="Hjerde E."/>
            <person name="Lorentzen M.S."/>
            <person name="Holden M.T."/>
            <person name="Seeger K."/>
            <person name="Paulsen S."/>
            <person name="Bason N."/>
            <person name="Churcher C."/>
            <person name="Harris D."/>
            <person name="Norbertczak H."/>
            <person name="Quail M.A."/>
            <person name="Sanders S."/>
            <person name="Thurston S."/>
            <person name="Parkhill J."/>
            <person name="Willassen N.P."/>
            <person name="Thomson N.R."/>
        </authorList>
    </citation>
    <scope>NUCLEOTIDE SEQUENCE [LARGE SCALE GENOMIC DNA]</scope>
    <source>
        <strain evidence="1 2">LFI1238</strain>
    </source>
</reference>
<gene>
    <name evidence="1" type="ordered locus">VSAL_I1014</name>
</gene>
<proteinExistence type="predicted"/>
<sequence length="160" mass="17820">MGAMNMNDLKTAKQFYQASLEHLNKANELHEKMEATERKTVALFSRFIDGTKSISGDVELVAKDNLKAIQQRDVLAVINSIVAMTMDSPSSLVVSFNFGTLYDGTGTFYVIAWENTEERETKLHEHADLSESNALARCIQIESKFAELIIEAKDNAEVTA</sequence>
<dbReference type="EMBL" id="FM178379">
    <property type="protein sequence ID" value="CAQ78699.1"/>
    <property type="molecule type" value="Genomic_DNA"/>
</dbReference>
<dbReference type="AlphaFoldDB" id="B6EIQ5"/>
<dbReference type="HOGENOM" id="CLU_1691815_0_0_6"/>
<dbReference type="Proteomes" id="UP000001730">
    <property type="component" value="Chromosome 1"/>
</dbReference>
<accession>B6EIQ5</accession>
<keyword evidence="2" id="KW-1185">Reference proteome</keyword>
<evidence type="ECO:0000313" key="2">
    <source>
        <dbReference type="Proteomes" id="UP000001730"/>
    </source>
</evidence>
<protein>
    <submittedName>
        <fullName evidence="1">Uncharacterized protein</fullName>
    </submittedName>
</protein>